<geneLocation type="mitochondrion" evidence="1"/>
<evidence type="ECO:0000313" key="1">
    <source>
        <dbReference type="EMBL" id="KUM48933.1"/>
    </source>
</evidence>
<proteinExistence type="predicted"/>
<gene>
    <name evidence="1" type="ORF">ABT39_MTgene4269</name>
</gene>
<dbReference type="AlphaFoldDB" id="A0A124GNI7"/>
<keyword evidence="1" id="KW-0496">Mitochondrion</keyword>
<protein>
    <submittedName>
        <fullName evidence="1">Uncharacterized protein</fullName>
    </submittedName>
</protein>
<comment type="caution">
    <text evidence="1">The sequence shown here is derived from an EMBL/GenBank/DDBJ whole genome shotgun (WGS) entry which is preliminary data.</text>
</comment>
<name>A0A124GNI7_PICGL</name>
<organism evidence="1">
    <name type="scientific">Picea glauca</name>
    <name type="common">White spruce</name>
    <name type="synonym">Pinus glauca</name>
    <dbReference type="NCBI Taxonomy" id="3330"/>
    <lineage>
        <taxon>Eukaryota</taxon>
        <taxon>Viridiplantae</taxon>
        <taxon>Streptophyta</taxon>
        <taxon>Embryophyta</taxon>
        <taxon>Tracheophyta</taxon>
        <taxon>Spermatophyta</taxon>
        <taxon>Pinopsida</taxon>
        <taxon>Pinidae</taxon>
        <taxon>Conifers I</taxon>
        <taxon>Pinales</taxon>
        <taxon>Pinaceae</taxon>
        <taxon>Picea</taxon>
    </lineage>
</organism>
<accession>A0A124GNI7</accession>
<reference evidence="1" key="1">
    <citation type="journal article" date="2015" name="Genome Biol. Evol.">
        <title>Organellar Genomes of White Spruce (Picea glauca): Assembly and Annotation.</title>
        <authorList>
            <person name="Jackman S.D."/>
            <person name="Warren R.L."/>
            <person name="Gibb E.A."/>
            <person name="Vandervalk B.P."/>
            <person name="Mohamadi H."/>
            <person name="Chu J."/>
            <person name="Raymond A."/>
            <person name="Pleasance S."/>
            <person name="Coope R."/>
            <person name="Wildung M.R."/>
            <person name="Ritland C.E."/>
            <person name="Bousquet J."/>
            <person name="Jones S.J."/>
            <person name="Bohlmann J."/>
            <person name="Birol I."/>
        </authorList>
    </citation>
    <scope>NUCLEOTIDE SEQUENCE [LARGE SCALE GENOMIC DNA]</scope>
    <source>
        <tissue evidence="1">Flushing bud</tissue>
    </source>
</reference>
<dbReference type="EMBL" id="LKAM01000004">
    <property type="protein sequence ID" value="KUM48933.1"/>
    <property type="molecule type" value="Genomic_DNA"/>
</dbReference>
<sequence length="67" mass="7532">MTCLMTSWVVTRLRACLSAGWVRTEGPITLSVRLWVVTPGVVTRLRACLSAGWVGLASLIYRFYVWT</sequence>